<evidence type="ECO:0000313" key="2">
    <source>
        <dbReference type="EMBL" id="OAT08246.1"/>
    </source>
</evidence>
<keyword evidence="3" id="KW-1185">Reference proteome</keyword>
<dbReference type="Proteomes" id="UP000002038">
    <property type="component" value="Unassembled WGS sequence"/>
</dbReference>
<feature type="region of interest" description="Disordered" evidence="1">
    <location>
        <begin position="1"/>
        <end position="33"/>
    </location>
</feature>
<dbReference type="EMBL" id="GG657454">
    <property type="protein sequence ID" value="OAT08246.1"/>
    <property type="molecule type" value="Genomic_DNA"/>
</dbReference>
<accession>A0A179UJJ4</accession>
<protein>
    <submittedName>
        <fullName evidence="2">Uncharacterized protein</fullName>
    </submittedName>
</protein>
<evidence type="ECO:0000313" key="3">
    <source>
        <dbReference type="Proteomes" id="UP000002038"/>
    </source>
</evidence>
<gene>
    <name evidence="2" type="ORF">BDBG_16986</name>
</gene>
<dbReference type="VEuPathDB" id="FungiDB:BDBG_16986"/>
<proteinExistence type="predicted"/>
<evidence type="ECO:0000256" key="1">
    <source>
        <dbReference type="SAM" id="MobiDB-lite"/>
    </source>
</evidence>
<dbReference type="KEGG" id="bgh:BDBG_16986"/>
<organism evidence="2 3">
    <name type="scientific">Blastomyces gilchristii (strain SLH14081)</name>
    <name type="common">Blastomyces dermatitidis</name>
    <dbReference type="NCBI Taxonomy" id="559298"/>
    <lineage>
        <taxon>Eukaryota</taxon>
        <taxon>Fungi</taxon>
        <taxon>Dikarya</taxon>
        <taxon>Ascomycota</taxon>
        <taxon>Pezizomycotina</taxon>
        <taxon>Eurotiomycetes</taxon>
        <taxon>Eurotiomycetidae</taxon>
        <taxon>Onygenales</taxon>
        <taxon>Ajellomycetaceae</taxon>
        <taxon>Blastomyces</taxon>
    </lineage>
</organism>
<name>A0A179UJJ4_BLAGS</name>
<sequence length="62" mass="6849">MPKTAKSNGTKAPPPSPLGPRTPLERPNHPPQPITMKQLQQRFMDNQAFRVFGAIVEARASI</sequence>
<feature type="compositionally biased region" description="Polar residues" evidence="1">
    <location>
        <begin position="1"/>
        <end position="10"/>
    </location>
</feature>
<dbReference type="GeneID" id="42528898"/>
<dbReference type="RefSeq" id="XP_031578188.1">
    <property type="nucleotide sequence ID" value="XM_031724816.1"/>
</dbReference>
<dbReference type="AlphaFoldDB" id="A0A179UJJ4"/>
<reference evidence="3" key="1">
    <citation type="journal article" date="2015" name="PLoS Genet.">
        <title>The dynamic genome and transcriptome of the human fungal pathogen Blastomyces and close relative Emmonsia.</title>
        <authorList>
            <person name="Munoz J.F."/>
            <person name="Gauthier G.M."/>
            <person name="Desjardins C.A."/>
            <person name="Gallo J.E."/>
            <person name="Holder J."/>
            <person name="Sullivan T.D."/>
            <person name="Marty A.J."/>
            <person name="Carmen J.C."/>
            <person name="Chen Z."/>
            <person name="Ding L."/>
            <person name="Gujja S."/>
            <person name="Magrini V."/>
            <person name="Misas E."/>
            <person name="Mitreva M."/>
            <person name="Priest M."/>
            <person name="Saif S."/>
            <person name="Whiston E.A."/>
            <person name="Young S."/>
            <person name="Zeng Q."/>
            <person name="Goldman W.E."/>
            <person name="Mardis E.R."/>
            <person name="Taylor J.W."/>
            <person name="McEwen J.G."/>
            <person name="Clay O.K."/>
            <person name="Klein B.S."/>
            <person name="Cuomo C.A."/>
        </authorList>
    </citation>
    <scope>NUCLEOTIDE SEQUENCE [LARGE SCALE GENOMIC DNA]</scope>
    <source>
        <strain evidence="3">SLH14081</strain>
    </source>
</reference>